<proteinExistence type="predicted"/>
<keyword evidence="3" id="KW-1185">Reference proteome</keyword>
<reference evidence="2 3" key="1">
    <citation type="submission" date="2017-05" db="EMBL/GenBank/DDBJ databases">
        <authorList>
            <person name="Varghese N."/>
            <person name="Submissions S."/>
        </authorList>
    </citation>
    <scope>NUCLEOTIDE SEQUENCE [LARGE SCALE GENOMIC DNA]</scope>
    <source>
        <strain evidence="2 3">DSM 27040</strain>
    </source>
</reference>
<accession>A0A521EPF5</accession>
<dbReference type="OrthoDB" id="1122527at2"/>
<gene>
    <name evidence="2" type="ORF">SAMN06265379_11050</name>
</gene>
<dbReference type="EMBL" id="FXTB01000010">
    <property type="protein sequence ID" value="SMO85794.1"/>
    <property type="molecule type" value="Genomic_DNA"/>
</dbReference>
<evidence type="ECO:0000313" key="2">
    <source>
        <dbReference type="EMBL" id="SMO85794.1"/>
    </source>
</evidence>
<dbReference type="Proteomes" id="UP000319040">
    <property type="component" value="Unassembled WGS sequence"/>
</dbReference>
<dbReference type="RefSeq" id="WP_142534373.1">
    <property type="nucleotide sequence ID" value="NZ_FXTB01000010.1"/>
</dbReference>
<name>A0A521EPF5_SACCC</name>
<dbReference type="AlphaFoldDB" id="A0A521EPF5"/>
<evidence type="ECO:0000313" key="3">
    <source>
        <dbReference type="Proteomes" id="UP000319040"/>
    </source>
</evidence>
<feature type="domain" description="DUF2007" evidence="1">
    <location>
        <begin position="1"/>
        <end position="66"/>
    </location>
</feature>
<dbReference type="Pfam" id="PF09413">
    <property type="entry name" value="DUF2007"/>
    <property type="match status" value="1"/>
</dbReference>
<dbReference type="InterPro" id="IPR018551">
    <property type="entry name" value="DUF2007"/>
</dbReference>
<organism evidence="2 3">
    <name type="scientific">Saccharicrinis carchari</name>
    <dbReference type="NCBI Taxonomy" id="1168039"/>
    <lineage>
        <taxon>Bacteria</taxon>
        <taxon>Pseudomonadati</taxon>
        <taxon>Bacteroidota</taxon>
        <taxon>Bacteroidia</taxon>
        <taxon>Marinilabiliales</taxon>
        <taxon>Marinilabiliaceae</taxon>
        <taxon>Saccharicrinis</taxon>
    </lineage>
</organism>
<evidence type="ECO:0000259" key="1">
    <source>
        <dbReference type="Pfam" id="PF09413"/>
    </source>
</evidence>
<protein>
    <submittedName>
        <fullName evidence="2">Signal transducing protein</fullName>
    </submittedName>
</protein>
<sequence>MKKLVYGHIVDIEIYKDLLFKAGVECLVKNEFEQASRAGFGAGLPGNADLYVDESDFEKAREIVNAYKETNQ</sequence>